<dbReference type="CDD" id="cd06222">
    <property type="entry name" value="RNase_H_like"/>
    <property type="match status" value="1"/>
</dbReference>
<dbReference type="Gene3D" id="3.30.420.10">
    <property type="entry name" value="Ribonuclease H-like superfamily/Ribonuclease H"/>
    <property type="match status" value="1"/>
</dbReference>
<dbReference type="Pfam" id="PF13456">
    <property type="entry name" value="RVT_3"/>
    <property type="match status" value="1"/>
</dbReference>
<gene>
    <name evidence="5" type="primary">LOC140016428</name>
</gene>
<dbReference type="RefSeq" id="XP_071926045.1">
    <property type="nucleotide sequence ID" value="XM_072069944.1"/>
</dbReference>
<dbReference type="SUPFAM" id="SSF53098">
    <property type="entry name" value="Ribonuclease H-like"/>
    <property type="match status" value="1"/>
</dbReference>
<evidence type="ECO:0000256" key="1">
    <source>
        <dbReference type="SAM" id="Coils"/>
    </source>
</evidence>
<reference evidence="5" key="2">
    <citation type="submission" date="2025-08" db="UniProtKB">
        <authorList>
            <consortium name="RefSeq"/>
        </authorList>
    </citation>
    <scope>IDENTIFICATION</scope>
    <source>
        <tissue evidence="5">Leaves</tissue>
    </source>
</reference>
<dbReference type="SUPFAM" id="SSF56672">
    <property type="entry name" value="DNA/RNA polymerases"/>
    <property type="match status" value="1"/>
</dbReference>
<dbReference type="PANTHER" id="PTHR33116">
    <property type="entry name" value="REVERSE TRANSCRIPTASE ZINC-BINDING DOMAIN-CONTAINING PROTEIN-RELATED-RELATED"/>
    <property type="match status" value="1"/>
</dbReference>
<feature type="coiled-coil region" evidence="1">
    <location>
        <begin position="1072"/>
        <end position="1142"/>
    </location>
</feature>
<evidence type="ECO:0000313" key="4">
    <source>
        <dbReference type="Proteomes" id="UP001652660"/>
    </source>
</evidence>
<dbReference type="InterPro" id="IPR044730">
    <property type="entry name" value="RNase_H-like_dom_plant"/>
</dbReference>
<keyword evidence="4" id="KW-1185">Reference proteome</keyword>
<organism evidence="4 5">
    <name type="scientific">Coffea arabica</name>
    <name type="common">Arabian coffee</name>
    <dbReference type="NCBI Taxonomy" id="13443"/>
    <lineage>
        <taxon>Eukaryota</taxon>
        <taxon>Viridiplantae</taxon>
        <taxon>Streptophyta</taxon>
        <taxon>Embryophyta</taxon>
        <taxon>Tracheophyta</taxon>
        <taxon>Spermatophyta</taxon>
        <taxon>Magnoliopsida</taxon>
        <taxon>eudicotyledons</taxon>
        <taxon>Gunneridae</taxon>
        <taxon>Pentapetalae</taxon>
        <taxon>asterids</taxon>
        <taxon>lamiids</taxon>
        <taxon>Gentianales</taxon>
        <taxon>Rubiaceae</taxon>
        <taxon>Ixoroideae</taxon>
        <taxon>Gardenieae complex</taxon>
        <taxon>Bertiereae - Coffeeae clade</taxon>
        <taxon>Coffeeae</taxon>
        <taxon>Coffea</taxon>
    </lineage>
</organism>
<dbReference type="CDD" id="cd01650">
    <property type="entry name" value="RT_nLTR_like"/>
    <property type="match status" value="1"/>
</dbReference>
<keyword evidence="1" id="KW-0175">Coiled coil</keyword>
<dbReference type="PROSITE" id="PS50879">
    <property type="entry name" value="RNASE_H_1"/>
    <property type="match status" value="1"/>
</dbReference>
<dbReference type="PROSITE" id="PS50878">
    <property type="entry name" value="RT_POL"/>
    <property type="match status" value="1"/>
</dbReference>
<evidence type="ECO:0000259" key="2">
    <source>
        <dbReference type="PROSITE" id="PS50878"/>
    </source>
</evidence>
<dbReference type="InterPro" id="IPR043502">
    <property type="entry name" value="DNA/RNA_pol_sf"/>
</dbReference>
<protein>
    <submittedName>
        <fullName evidence="5">Uncharacterized protein</fullName>
    </submittedName>
</protein>
<dbReference type="InterPro" id="IPR002156">
    <property type="entry name" value="RNaseH_domain"/>
</dbReference>
<dbReference type="InterPro" id="IPR036691">
    <property type="entry name" value="Endo/exonu/phosph_ase_sf"/>
</dbReference>
<feature type="domain" description="RNase H type-1" evidence="3">
    <location>
        <begin position="916"/>
        <end position="1044"/>
    </location>
</feature>
<evidence type="ECO:0000259" key="3">
    <source>
        <dbReference type="PROSITE" id="PS50879"/>
    </source>
</evidence>
<dbReference type="Proteomes" id="UP001652660">
    <property type="component" value="Chromosome 1e"/>
</dbReference>
<dbReference type="GeneID" id="140016428"/>
<evidence type="ECO:0000313" key="5">
    <source>
        <dbReference type="RefSeq" id="XP_071926045.1"/>
    </source>
</evidence>
<sequence>MIDGPMVFSFVHAKCNEQDRRSLWSMLLLDNPIDAPWFLVGDFNVIVSEEEKRGGLPFRLGEGLDFICFMASARVRDAGFSGSKFTWCNNRGGSVRIWKRLDRLLYNQHASSLDYNFTVQHLGRDPSDHALLLLTALSRLDNKLKSFRFLNIWMTKPELLGVIRQAWEGTFFSPPLQRLAAKLREVKRQVQLWSRDSFGDIFEGVRKAGGEVLRLEGLFDSDPSESNLLALQETRAGLRNSLMIEEGYWRQKMRVKWIREGDKNSKYFHSIVTERRAKAVIHRIKDANGVWLTEKDRIAVKELITDIGKASREGNVVLKIDMAKAYDRVCWPFLIQVLRHFGFCEVWIDMIWRLISNVWFSVIVNEAPQGFFKSSRGIRQGDPISPGLFVLCVEVLSLHLNSLSRRQGFIPFRVPKGCPVVTHLAHADDIIIFSSGMKRSLQLVMQVLEDYTSISGQKVNHQKSGFLPHSSLSEVRRRVIAQVTGFRSQSFPVTYLGCPLYSGRRRKSYFSAISANPSQGTFVMLEQIFADFLWGSSEVGPRFHWIKWSQLCKPYPEGGAGVRSLQHVFDAFSLKLWWNFRLRRSLWAEFMHRKYCQGMHPCCSDFSPGQSHTWKRMVHAQGVAEENIRWSLGSGSSSFWHDNWLGAELLCRQVDSFQEHSVTDFVVEGRWDLQCLSRVLPSEWVSRVLREAPHTTAEADEMVSAPTNSGAFTITSAYGIVRQGGNVSRLFGSLWHQALPSKISFFMLRLMYGRLPLMDVLHKFGFLGPSKCFYCSLSLSPETTSHIFCTGEVARQVWGCFEGIIGGFSEALTIRHKVMSWWVKPNANPYLGFVHRILPSLICWNLWKMWNMWIFEGKLDSVVHVCDRIFLELRECVYLQFREISLPCSSRIGFFEMIGRLRRKVIIREVRWEGPTRTVMKLNTDGCSRGNPGRSGGGGLFRDSEGRFLLGFSCLFGEATSLQAELKALLFGVRLGVSRGLVRLHLESDSMVLVRIIQGKVRCPWRLQKELRELQQYGRYFDVVSHCYREANKPADRLSNAGVEDGHTSIYEGYSALPRVTFAYLNHLVLALDDEHRQLVDLNRDLQAEVDELRQMVSAQGERIAELEEVIEGEVATFAVVRDELQSVRAQLTRLREEVRSRASDIVADATRLVD</sequence>
<reference evidence="4" key="1">
    <citation type="journal article" date="2025" name="Foods">
        <title>Unveiling the Microbial Signatures of Arabica Coffee Cherries: Insights into Ripeness Specific Diversity, Functional Traits, and Implications for Quality and Safety.</title>
        <authorList>
            <consortium name="RefSeq"/>
            <person name="Tenea G.N."/>
            <person name="Cifuentes V."/>
            <person name="Reyes P."/>
            <person name="Cevallos-Vallejos M."/>
        </authorList>
    </citation>
    <scope>NUCLEOTIDE SEQUENCE [LARGE SCALE GENOMIC DNA]</scope>
</reference>
<dbReference type="Gene3D" id="3.60.10.10">
    <property type="entry name" value="Endonuclease/exonuclease/phosphatase"/>
    <property type="match status" value="1"/>
</dbReference>
<dbReference type="InterPro" id="IPR012337">
    <property type="entry name" value="RNaseH-like_sf"/>
</dbReference>
<dbReference type="SUPFAM" id="SSF56219">
    <property type="entry name" value="DNase I-like"/>
    <property type="match status" value="1"/>
</dbReference>
<dbReference type="Pfam" id="PF00078">
    <property type="entry name" value="RVT_1"/>
    <property type="match status" value="1"/>
</dbReference>
<dbReference type="InterPro" id="IPR026960">
    <property type="entry name" value="RVT-Znf"/>
</dbReference>
<feature type="domain" description="Reverse transcriptase" evidence="2">
    <location>
        <begin position="242"/>
        <end position="500"/>
    </location>
</feature>
<dbReference type="InterPro" id="IPR036397">
    <property type="entry name" value="RNaseH_sf"/>
</dbReference>
<dbReference type="Pfam" id="PF13966">
    <property type="entry name" value="zf-RVT"/>
    <property type="match status" value="1"/>
</dbReference>
<accession>A0ABM4W2Q5</accession>
<dbReference type="InterPro" id="IPR000477">
    <property type="entry name" value="RT_dom"/>
</dbReference>
<dbReference type="PANTHER" id="PTHR33116:SF82">
    <property type="entry name" value="RNASE H FAMILY PROTEIN"/>
    <property type="match status" value="1"/>
</dbReference>
<name>A0ABM4W2Q5_COFAR</name>
<proteinExistence type="predicted"/>